<accession>A0ABT9AGW6</accession>
<dbReference type="Gene3D" id="3.60.110.10">
    <property type="entry name" value="Carbon-nitrogen hydrolase"/>
    <property type="match status" value="1"/>
</dbReference>
<dbReference type="RefSeq" id="WP_305012609.1">
    <property type="nucleotide sequence ID" value="NZ_JAUQSX010000008.1"/>
</dbReference>
<comment type="catalytic activity">
    <reaction evidence="9">
        <text>N-terminal S-1,2-diacyl-sn-glyceryl-L-cysteinyl-[lipoprotein] + a glycerophospholipid = N-acyl-S-1,2-diacyl-sn-glyceryl-L-cysteinyl-[lipoprotein] + a 2-acyl-sn-glycero-3-phospholipid + H(+)</text>
        <dbReference type="Rhea" id="RHEA:48228"/>
        <dbReference type="Rhea" id="RHEA-COMP:14681"/>
        <dbReference type="Rhea" id="RHEA-COMP:14684"/>
        <dbReference type="ChEBI" id="CHEBI:15378"/>
        <dbReference type="ChEBI" id="CHEBI:136912"/>
        <dbReference type="ChEBI" id="CHEBI:140656"/>
        <dbReference type="ChEBI" id="CHEBI:140657"/>
        <dbReference type="ChEBI" id="CHEBI:140660"/>
        <dbReference type="EC" id="2.3.1.269"/>
    </reaction>
</comment>
<comment type="similarity">
    <text evidence="2 9">Belongs to the CN hydrolase family. Apolipoprotein N-acyltransferase subfamily.</text>
</comment>
<keyword evidence="6 9" id="KW-1133">Transmembrane helix</keyword>
<dbReference type="PROSITE" id="PS50263">
    <property type="entry name" value="CN_HYDROLASE"/>
    <property type="match status" value="1"/>
</dbReference>
<evidence type="ECO:0000313" key="12">
    <source>
        <dbReference type="EMBL" id="MDO7847927.1"/>
    </source>
</evidence>
<feature type="domain" description="CN hydrolase" evidence="11">
    <location>
        <begin position="275"/>
        <end position="554"/>
    </location>
</feature>
<dbReference type="CDD" id="cd07571">
    <property type="entry name" value="ALP_N-acyl_transferase"/>
    <property type="match status" value="1"/>
</dbReference>
<feature type="region of interest" description="Disordered" evidence="10">
    <location>
        <begin position="1"/>
        <end position="29"/>
    </location>
</feature>
<dbReference type="InterPro" id="IPR003010">
    <property type="entry name" value="C-N_Hydrolase"/>
</dbReference>
<dbReference type="PANTHER" id="PTHR38686">
    <property type="entry name" value="APOLIPOPROTEIN N-ACYLTRANSFERASE"/>
    <property type="match status" value="1"/>
</dbReference>
<dbReference type="InterPro" id="IPR045378">
    <property type="entry name" value="LNT_N"/>
</dbReference>
<evidence type="ECO:0000256" key="7">
    <source>
        <dbReference type="ARBA" id="ARBA00023136"/>
    </source>
</evidence>
<protein>
    <recommendedName>
        <fullName evidence="9">Apolipoprotein N-acyltransferase</fullName>
        <shortName evidence="9">ALP N-acyltransferase</shortName>
        <ecNumber evidence="9">2.3.1.269</ecNumber>
    </recommendedName>
</protein>
<dbReference type="HAMAP" id="MF_01148">
    <property type="entry name" value="Lnt"/>
    <property type="match status" value="1"/>
</dbReference>
<comment type="subcellular location">
    <subcellularLocation>
        <location evidence="1 9">Cell membrane</location>
        <topology evidence="1 9">Multi-pass membrane protein</topology>
    </subcellularLocation>
</comment>
<dbReference type="NCBIfam" id="TIGR00546">
    <property type="entry name" value="lnt"/>
    <property type="match status" value="1"/>
</dbReference>
<name>A0ABT9AGW6_9BACT</name>
<dbReference type="Pfam" id="PF20154">
    <property type="entry name" value="LNT_N"/>
    <property type="match status" value="1"/>
</dbReference>
<keyword evidence="4 9" id="KW-0808">Transferase</keyword>
<dbReference type="Proteomes" id="UP001167796">
    <property type="component" value="Unassembled WGS sequence"/>
</dbReference>
<feature type="transmembrane region" description="Helical" evidence="9">
    <location>
        <begin position="90"/>
        <end position="110"/>
    </location>
</feature>
<keyword evidence="8 9" id="KW-0012">Acyltransferase</keyword>
<comment type="function">
    <text evidence="9">Catalyzes the phospholipid dependent N-acylation of the N-terminal cysteine of apolipoprotein, the last step in lipoprotein maturation.</text>
</comment>
<organism evidence="12 13">
    <name type="scientific">Hymenobacter mellowenesis</name>
    <dbReference type="NCBI Taxonomy" id="3063995"/>
    <lineage>
        <taxon>Bacteria</taxon>
        <taxon>Pseudomonadati</taxon>
        <taxon>Bacteroidota</taxon>
        <taxon>Cytophagia</taxon>
        <taxon>Cytophagales</taxon>
        <taxon>Hymenobacteraceae</taxon>
        <taxon>Hymenobacter</taxon>
    </lineage>
</organism>
<keyword evidence="13" id="KW-1185">Reference proteome</keyword>
<evidence type="ECO:0000256" key="1">
    <source>
        <dbReference type="ARBA" id="ARBA00004651"/>
    </source>
</evidence>
<dbReference type="EC" id="2.3.1.269" evidence="9"/>
<evidence type="ECO:0000256" key="10">
    <source>
        <dbReference type="SAM" id="MobiDB-lite"/>
    </source>
</evidence>
<feature type="transmembrane region" description="Helical" evidence="9">
    <location>
        <begin position="62"/>
        <end position="78"/>
    </location>
</feature>
<comment type="pathway">
    <text evidence="9">Protein modification; lipoprotein biosynthesis (N-acyl transfer).</text>
</comment>
<dbReference type="InterPro" id="IPR036526">
    <property type="entry name" value="C-N_Hydrolase_sf"/>
</dbReference>
<comment type="caution">
    <text evidence="12">The sequence shown here is derived from an EMBL/GenBank/DDBJ whole genome shotgun (WGS) entry which is preliminary data.</text>
</comment>
<feature type="transmembrane region" description="Helical" evidence="9">
    <location>
        <begin position="242"/>
        <end position="260"/>
    </location>
</feature>
<evidence type="ECO:0000256" key="4">
    <source>
        <dbReference type="ARBA" id="ARBA00022679"/>
    </source>
</evidence>
<dbReference type="InterPro" id="IPR004563">
    <property type="entry name" value="Apolipo_AcylTrfase"/>
</dbReference>
<keyword evidence="3 9" id="KW-1003">Cell membrane</keyword>
<evidence type="ECO:0000256" key="8">
    <source>
        <dbReference type="ARBA" id="ARBA00023315"/>
    </source>
</evidence>
<gene>
    <name evidence="9 12" type="primary">lnt</name>
    <name evidence="12" type="ORF">Q5H92_16295</name>
</gene>
<evidence type="ECO:0000256" key="9">
    <source>
        <dbReference type="HAMAP-Rule" id="MF_01148"/>
    </source>
</evidence>
<sequence length="589" mass="65852">MPRPPASPAPAAKTETAAPPMTPTTPMTTSTARTSLLRLRTPVLAGLGALLLSGGWAPWPTAWLVPLLFIGWLPYLAMERKLTLEGARKGRVFAGTYLMLVLWNALTTWWVSYAELAAGIAAVVLNALLMCLPLMAFRQTKKRLGSRWGYLSLPIYWIAFEQLHLHWDITWPWLTLGNGFAAAPGWVQWYEYTGFLGGSVWVWVVNLMLFQFLLHWQDIKPNNSDKSFAASPFHLGQRLRPLYRALFALFLPLAISFSIGKHYEEKGPTAEVIVVQPNLDPYVEKFEGGAQFVPYEEQLTRLLNLSEQKLTPETRLIIWPETALEEPYWENTIESHPKIRRVRAWLARHPGVALLTGITTLGSYPNKEAASESARYRDDLGYYDFFNTAAYFADATTPVAFYHKSRLVPGVEKVPPVLVSIVSHIDLGGTVGSVGTQAERTVFAAPANAPAMRVAPIICYESIYGDFVAEYARNGATLLGLPTNDAWWHDSPGYRQLLSYGQLRCIETRRDLARSANTGFTGFINQKGEITQRETAWIPTSSRATVHLNSETTFYVRFGELIGRGAQILAVLLLLVAIVVGWQRKRLAV</sequence>
<evidence type="ECO:0000256" key="3">
    <source>
        <dbReference type="ARBA" id="ARBA00022475"/>
    </source>
</evidence>
<feature type="transmembrane region" description="Helical" evidence="9">
    <location>
        <begin position="561"/>
        <end position="582"/>
    </location>
</feature>
<evidence type="ECO:0000256" key="5">
    <source>
        <dbReference type="ARBA" id="ARBA00022692"/>
    </source>
</evidence>
<feature type="transmembrane region" description="Helical" evidence="9">
    <location>
        <begin position="116"/>
        <end position="136"/>
    </location>
</feature>
<keyword evidence="7 9" id="KW-0472">Membrane</keyword>
<evidence type="ECO:0000313" key="13">
    <source>
        <dbReference type="Proteomes" id="UP001167796"/>
    </source>
</evidence>
<dbReference type="SUPFAM" id="SSF56317">
    <property type="entry name" value="Carbon-nitrogen hydrolase"/>
    <property type="match status" value="1"/>
</dbReference>
<dbReference type="EMBL" id="JAUQSX010000008">
    <property type="protein sequence ID" value="MDO7847927.1"/>
    <property type="molecule type" value="Genomic_DNA"/>
</dbReference>
<dbReference type="PANTHER" id="PTHR38686:SF1">
    <property type="entry name" value="APOLIPOPROTEIN N-ACYLTRANSFERASE"/>
    <property type="match status" value="1"/>
</dbReference>
<feature type="transmembrane region" description="Helical" evidence="9">
    <location>
        <begin position="194"/>
        <end position="214"/>
    </location>
</feature>
<evidence type="ECO:0000256" key="6">
    <source>
        <dbReference type="ARBA" id="ARBA00022989"/>
    </source>
</evidence>
<dbReference type="Pfam" id="PF00795">
    <property type="entry name" value="CN_hydrolase"/>
    <property type="match status" value="1"/>
</dbReference>
<keyword evidence="5 9" id="KW-0812">Transmembrane</keyword>
<evidence type="ECO:0000259" key="11">
    <source>
        <dbReference type="PROSITE" id="PS50263"/>
    </source>
</evidence>
<evidence type="ECO:0000256" key="2">
    <source>
        <dbReference type="ARBA" id="ARBA00010065"/>
    </source>
</evidence>
<feature type="compositionally biased region" description="Low complexity" evidence="10">
    <location>
        <begin position="9"/>
        <end position="29"/>
    </location>
</feature>
<reference evidence="12" key="1">
    <citation type="submission" date="2023-07" db="EMBL/GenBank/DDBJ databases">
        <authorList>
            <person name="Kim M.K."/>
        </authorList>
    </citation>
    <scope>NUCLEOTIDE SEQUENCE</scope>
    <source>
        <strain evidence="12">M29</strain>
    </source>
</reference>
<proteinExistence type="inferred from homology"/>